<feature type="domain" description="Ubiquitin-like" evidence="1">
    <location>
        <begin position="21"/>
        <end position="97"/>
    </location>
</feature>
<dbReference type="InterPro" id="IPR029071">
    <property type="entry name" value="Ubiquitin-like_domsf"/>
</dbReference>
<evidence type="ECO:0000259" key="1">
    <source>
        <dbReference type="PROSITE" id="PS50053"/>
    </source>
</evidence>
<gene>
    <name evidence="2" type="ORF">OG327_31490</name>
</gene>
<name>A0AAU2JXG5_9ACTN</name>
<dbReference type="PROSITE" id="PS50053">
    <property type="entry name" value="UBIQUITIN_2"/>
    <property type="match status" value="1"/>
</dbReference>
<organism evidence="2">
    <name type="scientific">Streptomyces sp. NBC_00049</name>
    <dbReference type="NCBI Taxonomy" id="2903617"/>
    <lineage>
        <taxon>Bacteria</taxon>
        <taxon>Bacillati</taxon>
        <taxon>Actinomycetota</taxon>
        <taxon>Actinomycetes</taxon>
        <taxon>Kitasatosporales</taxon>
        <taxon>Streptomycetaceae</taxon>
        <taxon>Streptomyces</taxon>
    </lineage>
</organism>
<evidence type="ECO:0000313" key="2">
    <source>
        <dbReference type="EMBL" id="WTU77488.1"/>
    </source>
</evidence>
<dbReference type="Pfam" id="PF11976">
    <property type="entry name" value="Rad60-SLD"/>
    <property type="match status" value="1"/>
</dbReference>
<dbReference type="FunFam" id="3.10.20.90:FF:000202">
    <property type="entry name" value="Small ubiquitin-related modifier I"/>
    <property type="match status" value="1"/>
</dbReference>
<reference evidence="2" key="1">
    <citation type="submission" date="2022-10" db="EMBL/GenBank/DDBJ databases">
        <title>The complete genomes of actinobacterial strains from the NBC collection.</title>
        <authorList>
            <person name="Joergensen T.S."/>
            <person name="Alvarez Arevalo M."/>
            <person name="Sterndorff E.B."/>
            <person name="Faurdal D."/>
            <person name="Vuksanovic O."/>
            <person name="Mourched A.-S."/>
            <person name="Charusanti P."/>
            <person name="Shaw S."/>
            <person name="Blin K."/>
            <person name="Weber T."/>
        </authorList>
    </citation>
    <scope>NUCLEOTIDE SEQUENCE</scope>
    <source>
        <strain evidence="2">NBC_00049</strain>
    </source>
</reference>
<proteinExistence type="predicted"/>
<dbReference type="SUPFAM" id="SSF54236">
    <property type="entry name" value="Ubiquitin-like"/>
    <property type="match status" value="1"/>
</dbReference>
<protein>
    <submittedName>
        <fullName evidence="2">Small ubiquitin-related modifier</fullName>
    </submittedName>
</protein>
<dbReference type="InterPro" id="IPR000626">
    <property type="entry name" value="Ubiquitin-like_dom"/>
</dbReference>
<accession>A0AAU2JXG5</accession>
<sequence length="97" mass="10796">MGEQMEDSDLVEAAENVATTEHINVKIVGQDQTEVFFKIKRSTPLEKLMNTYCERQGKSATSVRFLFDGTRIQPNNTAAQLELEDGDTIDAMAEKVG</sequence>
<dbReference type="Gene3D" id="3.10.20.90">
    <property type="entry name" value="Phosphatidylinositol 3-kinase Catalytic Subunit, Chain A, domain 1"/>
    <property type="match status" value="1"/>
</dbReference>
<dbReference type="SMART" id="SM00213">
    <property type="entry name" value="UBQ"/>
    <property type="match status" value="1"/>
</dbReference>
<dbReference type="AlphaFoldDB" id="A0AAU2JXG5"/>
<dbReference type="PANTHER" id="PTHR10562">
    <property type="entry name" value="SMALL UBIQUITIN-RELATED MODIFIER"/>
    <property type="match status" value="1"/>
</dbReference>
<dbReference type="InterPro" id="IPR022617">
    <property type="entry name" value="Rad60/SUMO-like_dom"/>
</dbReference>
<dbReference type="CDD" id="cd16116">
    <property type="entry name" value="Ubl_Smt3_like"/>
    <property type="match status" value="1"/>
</dbReference>
<dbReference type="EMBL" id="CP108264">
    <property type="protein sequence ID" value="WTU77488.1"/>
    <property type="molecule type" value="Genomic_DNA"/>
</dbReference>